<name>A0AAW5JNE6_9FIRM</name>
<feature type="region of interest" description="Disordered" evidence="1">
    <location>
        <begin position="100"/>
        <end position="146"/>
    </location>
</feature>
<comment type="caution">
    <text evidence="2">The sequence shown here is derived from an EMBL/GenBank/DDBJ whole genome shotgun (WGS) entry which is preliminary data.</text>
</comment>
<dbReference type="NCBIfam" id="TIGR02867">
    <property type="entry name" value="spore_II_P"/>
    <property type="match status" value="1"/>
</dbReference>
<proteinExistence type="predicted"/>
<dbReference type="InterPro" id="IPR010897">
    <property type="entry name" value="Spore_II_P"/>
</dbReference>
<dbReference type="Pfam" id="PF07454">
    <property type="entry name" value="SpoIIP"/>
    <property type="match status" value="1"/>
</dbReference>
<protein>
    <submittedName>
        <fullName evidence="2">Stage II sporulation protein P</fullName>
    </submittedName>
</protein>
<evidence type="ECO:0000313" key="2">
    <source>
        <dbReference type="EMBL" id="MCQ4769389.1"/>
    </source>
</evidence>
<dbReference type="RefSeq" id="WP_256303166.1">
    <property type="nucleotide sequence ID" value="NZ_JANFYS010000003.1"/>
</dbReference>
<dbReference type="Proteomes" id="UP001204562">
    <property type="component" value="Unassembled WGS sequence"/>
</dbReference>
<dbReference type="AlphaFoldDB" id="A0AAW5JNE6"/>
<accession>A0AAW5JNE6</accession>
<sequence>MKRGQGPGQWTKVLRRGAALFLATVTVWVLSLTADMGAAAETFRTLAESPAFVAAALQAELGHVETGTDTLDALERWQRLVLDQSPTLMAGRAQVSRYLSDAAAQGDADPEPPQPSSVQEPDDPEDPHQLPASTTAPDDIVGRTLAPVSGDGYASAGGVYIENRPGLPLDVAALASAALTLELPADGPQVLIMHTHGTEAYTPDGADVYTPSGDCRTTDENYNMIRVGEEIASVLTSMGLTVLHDKELYDYPNYSGSYDRSLAAVEQYLQDYPSIRVVLDVHRDALIGEDGTVYKPITTIDGVKTAQVMLVMGSNAKYDHPDWQENLSLAVKVQREMNTLWPTLARPIGLRENRYNQQTTTGSLLVEIGAHGNTLQEALAAARCFARAAGAVLLAYK</sequence>
<organism evidence="2 3">
    <name type="scientific">Intestinimonas massiliensis</name>
    <name type="common">ex Afouda et al. 2020</name>
    <dbReference type="NCBI Taxonomy" id="1673721"/>
    <lineage>
        <taxon>Bacteria</taxon>
        <taxon>Bacillati</taxon>
        <taxon>Bacillota</taxon>
        <taxon>Clostridia</taxon>
        <taxon>Eubacteriales</taxon>
        <taxon>Intestinimonas</taxon>
    </lineage>
</organism>
<reference evidence="2" key="1">
    <citation type="submission" date="2022-06" db="EMBL/GenBank/DDBJ databases">
        <title>Isolation of gut microbiota from human fecal samples.</title>
        <authorList>
            <person name="Pamer E.G."/>
            <person name="Barat B."/>
            <person name="Waligurski E."/>
            <person name="Medina S."/>
            <person name="Paddock L."/>
            <person name="Mostad J."/>
        </authorList>
    </citation>
    <scope>NUCLEOTIDE SEQUENCE</scope>
    <source>
        <strain evidence="2">DFI.9.91</strain>
    </source>
</reference>
<evidence type="ECO:0000313" key="3">
    <source>
        <dbReference type="Proteomes" id="UP001204562"/>
    </source>
</evidence>
<evidence type="ECO:0000256" key="1">
    <source>
        <dbReference type="SAM" id="MobiDB-lite"/>
    </source>
</evidence>
<gene>
    <name evidence="2" type="ORF">NE579_02765</name>
</gene>
<dbReference type="EMBL" id="JANFYS010000003">
    <property type="protein sequence ID" value="MCQ4769389.1"/>
    <property type="molecule type" value="Genomic_DNA"/>
</dbReference>